<dbReference type="EC" id="3.1.3.1" evidence="4 10"/>
<name>A0ABP1QS71_9HEXA</name>
<dbReference type="SUPFAM" id="SSF53649">
    <property type="entry name" value="Alkaline phosphatase-like"/>
    <property type="match status" value="1"/>
</dbReference>
<feature type="chain" id="PRO_5046256003" description="Alkaline phosphatase" evidence="12">
    <location>
        <begin position="18"/>
        <end position="564"/>
    </location>
</feature>
<evidence type="ECO:0000256" key="9">
    <source>
        <dbReference type="RuleBase" id="RU003946"/>
    </source>
</evidence>
<keyword evidence="6 10" id="KW-0378">Hydrolase</keyword>
<evidence type="ECO:0000256" key="4">
    <source>
        <dbReference type="ARBA" id="ARBA00012647"/>
    </source>
</evidence>
<keyword evidence="12" id="KW-0732">Signal</keyword>
<reference evidence="13 14" key="1">
    <citation type="submission" date="2024-08" db="EMBL/GenBank/DDBJ databases">
        <authorList>
            <person name="Cucini C."/>
            <person name="Frati F."/>
        </authorList>
    </citation>
    <scope>NUCLEOTIDE SEQUENCE [LARGE SCALE GENOMIC DNA]</scope>
</reference>
<dbReference type="PANTHER" id="PTHR11596:SF91">
    <property type="entry name" value="ALKALINE PHOSPHATASE-RELATED"/>
    <property type="match status" value="1"/>
</dbReference>
<comment type="cofactor">
    <cofactor evidence="2">
        <name>Zn(2+)</name>
        <dbReference type="ChEBI" id="CHEBI:29105"/>
    </cofactor>
</comment>
<comment type="caution">
    <text evidence="13">The sequence shown here is derived from an EMBL/GenBank/DDBJ whole genome shotgun (WGS) entry which is preliminary data.</text>
</comment>
<evidence type="ECO:0000256" key="8">
    <source>
        <dbReference type="ARBA" id="ARBA00022842"/>
    </source>
</evidence>
<sequence length="564" mass="60932">MIRSLITVALCATIVQAFSADYSMHQAAYKESVSRAEGATPETPESWVTSAQEDLASKLRTQTKVGVAKNVIMFLGDGWGVPSITLARILKGQEVDHVPFGEEGQLHVDTFPFTGMSRTFCVDAQVADSACSATAYLGGVKANTGTIGVTSNVNRMNCTAQNDKTNHVSSILAWAQAAGKSTGIVTTTRITHASPSGTYAHIANRDWESDFDITDTTNGEVDPETCDDIAEQLILSDPGKNINVIMGGGRRKFLPDTVTDTENYPGQRKDGKNLKDMWIESKGEAGKYIENKAQLAEIDANNVDYLLGLFSHTDIGYLDEQEANQDPSLEAMTEKAIQILSKNEKGFFLFVEGGRIDHGHHGNQALRAIWEAVEFDKAIKKGDDLTDDDDTLIVVTADHSHAFSFAGYANRGSKITKFAGTGSDELPYTSLSYANGPGAKNGTAEHRYDISTDPIEEVTYEQVPLVPLDSETHGGEDVMIFAKGPFAHLLTGVHLQSYIPHVMAYASCVGSGAVYDGCNTIPSSTVSSTQSNTDTTTPDPNGANNNNPVMILLMTIIILPFFYR</sequence>
<dbReference type="SMART" id="SM00098">
    <property type="entry name" value="alkPPc"/>
    <property type="match status" value="1"/>
</dbReference>
<dbReference type="EMBL" id="CAXLJM020000041">
    <property type="protein sequence ID" value="CAL8109403.1"/>
    <property type="molecule type" value="Genomic_DNA"/>
</dbReference>
<dbReference type="CDD" id="cd16012">
    <property type="entry name" value="ALP"/>
    <property type="match status" value="1"/>
</dbReference>
<keyword evidence="7 10" id="KW-0862">Zinc</keyword>
<evidence type="ECO:0000256" key="10">
    <source>
        <dbReference type="RuleBase" id="RU003947"/>
    </source>
</evidence>
<keyword evidence="5" id="KW-0479">Metal-binding</keyword>
<feature type="region of interest" description="Disordered" evidence="11">
    <location>
        <begin position="523"/>
        <end position="544"/>
    </location>
</feature>
<evidence type="ECO:0000256" key="5">
    <source>
        <dbReference type="ARBA" id="ARBA00022723"/>
    </source>
</evidence>
<evidence type="ECO:0000313" key="14">
    <source>
        <dbReference type="Proteomes" id="UP001642540"/>
    </source>
</evidence>
<feature type="signal peptide" evidence="12">
    <location>
        <begin position="1"/>
        <end position="17"/>
    </location>
</feature>
<keyword evidence="8 10" id="KW-0460">Magnesium</keyword>
<dbReference type="Pfam" id="PF00245">
    <property type="entry name" value="Alk_phosphatase"/>
    <property type="match status" value="1"/>
</dbReference>
<proteinExistence type="inferred from homology"/>
<evidence type="ECO:0000256" key="1">
    <source>
        <dbReference type="ARBA" id="ARBA00001946"/>
    </source>
</evidence>
<comment type="catalytic activity">
    <reaction evidence="10">
        <text>a phosphate monoester + H2O = an alcohol + phosphate</text>
        <dbReference type="Rhea" id="RHEA:15017"/>
        <dbReference type="ChEBI" id="CHEBI:15377"/>
        <dbReference type="ChEBI" id="CHEBI:30879"/>
        <dbReference type="ChEBI" id="CHEBI:43474"/>
        <dbReference type="ChEBI" id="CHEBI:67140"/>
        <dbReference type="EC" id="3.1.3.1"/>
    </reaction>
</comment>
<evidence type="ECO:0000256" key="6">
    <source>
        <dbReference type="ARBA" id="ARBA00022801"/>
    </source>
</evidence>
<keyword evidence="14" id="KW-1185">Reference proteome</keyword>
<dbReference type="Proteomes" id="UP001642540">
    <property type="component" value="Unassembled WGS sequence"/>
</dbReference>
<dbReference type="InterPro" id="IPR018299">
    <property type="entry name" value="Alkaline_phosphatase_AS"/>
</dbReference>
<dbReference type="PROSITE" id="PS00123">
    <property type="entry name" value="ALKALINE_PHOSPHATASE"/>
    <property type="match status" value="1"/>
</dbReference>
<protein>
    <recommendedName>
        <fullName evidence="4 10">Alkaline phosphatase</fullName>
        <ecNumber evidence="4 10">3.1.3.1</ecNumber>
    </recommendedName>
</protein>
<evidence type="ECO:0000256" key="2">
    <source>
        <dbReference type="ARBA" id="ARBA00001947"/>
    </source>
</evidence>
<comment type="cofactor">
    <cofactor evidence="1">
        <name>Mg(2+)</name>
        <dbReference type="ChEBI" id="CHEBI:18420"/>
    </cofactor>
</comment>
<accession>A0ABP1QS71</accession>
<evidence type="ECO:0000256" key="7">
    <source>
        <dbReference type="ARBA" id="ARBA00022833"/>
    </source>
</evidence>
<dbReference type="Gene3D" id="3.40.720.10">
    <property type="entry name" value="Alkaline Phosphatase, subunit A"/>
    <property type="match status" value="1"/>
</dbReference>
<evidence type="ECO:0000256" key="12">
    <source>
        <dbReference type="SAM" id="SignalP"/>
    </source>
</evidence>
<comment type="similarity">
    <text evidence="3 9">Belongs to the alkaline phosphatase family.</text>
</comment>
<evidence type="ECO:0000256" key="3">
    <source>
        <dbReference type="ARBA" id="ARBA00005984"/>
    </source>
</evidence>
<dbReference type="PANTHER" id="PTHR11596">
    <property type="entry name" value="ALKALINE PHOSPHATASE"/>
    <property type="match status" value="1"/>
</dbReference>
<evidence type="ECO:0000256" key="11">
    <source>
        <dbReference type="SAM" id="MobiDB-lite"/>
    </source>
</evidence>
<organism evidence="13 14">
    <name type="scientific">Orchesella dallaii</name>
    <dbReference type="NCBI Taxonomy" id="48710"/>
    <lineage>
        <taxon>Eukaryota</taxon>
        <taxon>Metazoa</taxon>
        <taxon>Ecdysozoa</taxon>
        <taxon>Arthropoda</taxon>
        <taxon>Hexapoda</taxon>
        <taxon>Collembola</taxon>
        <taxon>Entomobryomorpha</taxon>
        <taxon>Entomobryoidea</taxon>
        <taxon>Orchesellidae</taxon>
        <taxon>Orchesellinae</taxon>
        <taxon>Orchesella</taxon>
    </lineage>
</organism>
<dbReference type="InterPro" id="IPR017850">
    <property type="entry name" value="Alkaline_phosphatase_core_sf"/>
</dbReference>
<dbReference type="InterPro" id="IPR001952">
    <property type="entry name" value="Alkaline_phosphatase"/>
</dbReference>
<evidence type="ECO:0000313" key="13">
    <source>
        <dbReference type="EMBL" id="CAL8109403.1"/>
    </source>
</evidence>
<dbReference type="PRINTS" id="PR00113">
    <property type="entry name" value="ALKPHPHTASE"/>
</dbReference>
<gene>
    <name evidence="13" type="ORF">ODALV1_LOCUS13332</name>
</gene>